<proteinExistence type="predicted"/>
<evidence type="ECO:0000313" key="2">
    <source>
        <dbReference type="Proteomes" id="UP000053831"/>
    </source>
</evidence>
<dbReference type="Proteomes" id="UP000053831">
    <property type="component" value="Unassembled WGS sequence"/>
</dbReference>
<reference evidence="1 2" key="1">
    <citation type="submission" date="2015-07" db="EMBL/GenBank/DDBJ databases">
        <title>The genome of the fungus Escovopsis weberi, a specialized disease agent of ant agriculture.</title>
        <authorList>
            <person name="de Man T.J."/>
            <person name="Stajich J.E."/>
            <person name="Kubicek C.P."/>
            <person name="Chenthamara K."/>
            <person name="Atanasova L."/>
            <person name="Druzhinina I.S."/>
            <person name="Birnbaum S."/>
            <person name="Barribeau S.M."/>
            <person name="Teiling C."/>
            <person name="Suen G."/>
            <person name="Currie C."/>
            <person name="Gerardo N.M."/>
        </authorList>
    </citation>
    <scope>NUCLEOTIDE SEQUENCE [LARGE SCALE GENOMIC DNA]</scope>
</reference>
<organism evidence="1 2">
    <name type="scientific">Escovopsis weberi</name>
    <dbReference type="NCBI Taxonomy" id="150374"/>
    <lineage>
        <taxon>Eukaryota</taxon>
        <taxon>Fungi</taxon>
        <taxon>Dikarya</taxon>
        <taxon>Ascomycota</taxon>
        <taxon>Pezizomycotina</taxon>
        <taxon>Sordariomycetes</taxon>
        <taxon>Hypocreomycetidae</taxon>
        <taxon>Hypocreales</taxon>
        <taxon>Hypocreaceae</taxon>
        <taxon>Escovopsis</taxon>
    </lineage>
</organism>
<protein>
    <submittedName>
        <fullName evidence="1">Uncharacterized protein</fullName>
    </submittedName>
</protein>
<sequence>MCAQAETLSVRQGLFTRGQAVHEMLAISHVPFAGLQLLDPDGLLALKLVQAFLQIGVLVLQLSVGGLLQSLEAGLFCPPLDPLEVRIGVVEISLLFLHI</sequence>
<accession>A0A0M8MZ70</accession>
<dbReference type="EMBL" id="LGSR01000006">
    <property type="protein sequence ID" value="KOS21778.1"/>
    <property type="molecule type" value="Genomic_DNA"/>
</dbReference>
<comment type="caution">
    <text evidence="1">The sequence shown here is derived from an EMBL/GenBank/DDBJ whole genome shotgun (WGS) entry which is preliminary data.</text>
</comment>
<gene>
    <name evidence="1" type="ORF">ESCO_002380</name>
</gene>
<evidence type="ECO:0000313" key="1">
    <source>
        <dbReference type="EMBL" id="KOS21778.1"/>
    </source>
</evidence>
<keyword evidence="2" id="KW-1185">Reference proteome</keyword>
<name>A0A0M8MZ70_ESCWE</name>
<dbReference type="AlphaFoldDB" id="A0A0M8MZ70"/>